<organism evidence="1 2">
    <name type="scientific">Nesidiocoris tenuis</name>
    <dbReference type="NCBI Taxonomy" id="355587"/>
    <lineage>
        <taxon>Eukaryota</taxon>
        <taxon>Metazoa</taxon>
        <taxon>Ecdysozoa</taxon>
        <taxon>Arthropoda</taxon>
        <taxon>Hexapoda</taxon>
        <taxon>Insecta</taxon>
        <taxon>Pterygota</taxon>
        <taxon>Neoptera</taxon>
        <taxon>Paraneoptera</taxon>
        <taxon>Hemiptera</taxon>
        <taxon>Heteroptera</taxon>
        <taxon>Panheteroptera</taxon>
        <taxon>Cimicomorpha</taxon>
        <taxon>Miridae</taxon>
        <taxon>Dicyphina</taxon>
        <taxon>Nesidiocoris</taxon>
    </lineage>
</organism>
<dbReference type="EMBL" id="AP028919">
    <property type="protein sequence ID" value="BES99788.1"/>
    <property type="molecule type" value="Genomic_DNA"/>
</dbReference>
<accession>A0ABN7B6A4</accession>
<sequence>MPTPYSSYCRRHCRHRCDGCGIQHHGRAIRIHGRRGFRHGRRGIHCGDRGDRRGGSRFFERPAVPQVEVRVSWRFWRRRRG</sequence>
<gene>
    <name evidence="1" type="ORF">NTJ_12606</name>
</gene>
<evidence type="ECO:0000313" key="2">
    <source>
        <dbReference type="Proteomes" id="UP001307889"/>
    </source>
</evidence>
<name>A0ABN7B6A4_9HEMI</name>
<reference evidence="1 2" key="1">
    <citation type="submission" date="2023-09" db="EMBL/GenBank/DDBJ databases">
        <title>Nesidiocoris tenuis whole genome shotgun sequence.</title>
        <authorList>
            <person name="Shibata T."/>
            <person name="Shimoda M."/>
            <person name="Kobayashi T."/>
            <person name="Uehara T."/>
        </authorList>
    </citation>
    <scope>NUCLEOTIDE SEQUENCE [LARGE SCALE GENOMIC DNA]</scope>
    <source>
        <strain evidence="1 2">Japan</strain>
    </source>
</reference>
<protein>
    <submittedName>
        <fullName evidence="1">Uncharacterized protein</fullName>
    </submittedName>
</protein>
<proteinExistence type="predicted"/>
<evidence type="ECO:0000313" key="1">
    <source>
        <dbReference type="EMBL" id="BES99788.1"/>
    </source>
</evidence>
<keyword evidence="2" id="KW-1185">Reference proteome</keyword>
<dbReference type="Proteomes" id="UP001307889">
    <property type="component" value="Chromosome 11"/>
</dbReference>